<gene>
    <name evidence="10" type="ORF">O0R46_09795</name>
</gene>
<evidence type="ECO:0000256" key="7">
    <source>
        <dbReference type="ARBA" id="ARBA00023136"/>
    </source>
</evidence>
<evidence type="ECO:0000256" key="3">
    <source>
        <dbReference type="ARBA" id="ARBA00022448"/>
    </source>
</evidence>
<feature type="transmembrane region" description="Helical" evidence="8">
    <location>
        <begin position="368"/>
        <end position="388"/>
    </location>
</feature>
<feature type="transmembrane region" description="Helical" evidence="8">
    <location>
        <begin position="112"/>
        <end position="136"/>
    </location>
</feature>
<protein>
    <submittedName>
        <fullName evidence="10">Peptide MFS transporter</fullName>
    </submittedName>
</protein>
<name>A0ABY7JNE6_9FIRM</name>
<keyword evidence="4" id="KW-1003">Cell membrane</keyword>
<evidence type="ECO:0000256" key="8">
    <source>
        <dbReference type="SAM" id="Phobius"/>
    </source>
</evidence>
<dbReference type="PANTHER" id="PTHR23517:SF15">
    <property type="entry name" value="PROTON-DEPENDENT OLIGOPEPTIDE FAMILY TRANSPORT PROTEIN"/>
    <property type="match status" value="1"/>
</dbReference>
<feature type="transmembrane region" description="Helical" evidence="8">
    <location>
        <begin position="430"/>
        <end position="452"/>
    </location>
</feature>
<feature type="transmembrane region" description="Helical" evidence="8">
    <location>
        <begin position="56"/>
        <end position="76"/>
    </location>
</feature>
<keyword evidence="6 8" id="KW-1133">Transmembrane helix</keyword>
<reference evidence="10" key="1">
    <citation type="submission" date="2022-12" db="EMBL/GenBank/DDBJ databases">
        <title>Peptostreptococcus.</title>
        <authorList>
            <person name="Lee S.H."/>
        </authorList>
    </citation>
    <scope>NUCLEOTIDE SEQUENCE</scope>
    <source>
        <strain evidence="10">CBA3647</strain>
    </source>
</reference>
<proteinExistence type="inferred from homology"/>
<keyword evidence="7 8" id="KW-0472">Membrane</keyword>
<dbReference type="InterPro" id="IPR000109">
    <property type="entry name" value="POT_fam"/>
</dbReference>
<feature type="transmembrane region" description="Helical" evidence="8">
    <location>
        <begin position="300"/>
        <end position="318"/>
    </location>
</feature>
<accession>A0ABY7JNE6</accession>
<dbReference type="InterPro" id="IPR050171">
    <property type="entry name" value="MFS_Transporters"/>
</dbReference>
<feature type="transmembrane region" description="Helical" evidence="8">
    <location>
        <begin position="330"/>
        <end position="348"/>
    </location>
</feature>
<evidence type="ECO:0000256" key="6">
    <source>
        <dbReference type="ARBA" id="ARBA00022989"/>
    </source>
</evidence>
<dbReference type="Gene3D" id="1.20.1250.20">
    <property type="entry name" value="MFS general substrate transporter like domains"/>
    <property type="match status" value="2"/>
</dbReference>
<keyword evidence="11" id="KW-1185">Reference proteome</keyword>
<keyword evidence="5 8" id="KW-0812">Transmembrane</keyword>
<organism evidence="10 11">
    <name type="scientific">Peptostreptococcus equinus</name>
    <dbReference type="NCBI Taxonomy" id="3003601"/>
    <lineage>
        <taxon>Bacteria</taxon>
        <taxon>Bacillati</taxon>
        <taxon>Bacillota</taxon>
        <taxon>Clostridia</taxon>
        <taxon>Peptostreptococcales</taxon>
        <taxon>Peptostreptococcaceae</taxon>
        <taxon>Peptostreptococcus</taxon>
    </lineage>
</organism>
<evidence type="ECO:0000259" key="9">
    <source>
        <dbReference type="PROSITE" id="PS50850"/>
    </source>
</evidence>
<feature type="transmembrane region" description="Helical" evidence="8">
    <location>
        <begin position="400"/>
        <end position="418"/>
    </location>
</feature>
<dbReference type="InterPro" id="IPR036259">
    <property type="entry name" value="MFS_trans_sf"/>
</dbReference>
<dbReference type="PANTHER" id="PTHR23517">
    <property type="entry name" value="RESISTANCE PROTEIN MDTM, PUTATIVE-RELATED-RELATED"/>
    <property type="match status" value="1"/>
</dbReference>
<dbReference type="InterPro" id="IPR005279">
    <property type="entry name" value="Dipep/tripep_permease"/>
</dbReference>
<dbReference type="Pfam" id="PF00854">
    <property type="entry name" value="PTR2"/>
    <property type="match status" value="1"/>
</dbReference>
<evidence type="ECO:0000256" key="1">
    <source>
        <dbReference type="ARBA" id="ARBA00004651"/>
    </source>
</evidence>
<evidence type="ECO:0000256" key="2">
    <source>
        <dbReference type="ARBA" id="ARBA00005982"/>
    </source>
</evidence>
<evidence type="ECO:0000313" key="11">
    <source>
        <dbReference type="Proteomes" id="UP001164187"/>
    </source>
</evidence>
<dbReference type="Proteomes" id="UP001164187">
    <property type="component" value="Chromosome"/>
</dbReference>
<evidence type="ECO:0000256" key="5">
    <source>
        <dbReference type="ARBA" id="ARBA00022692"/>
    </source>
</evidence>
<sequence>METSVKKTKYPLGFYISCLTYTFERFAFYGSKPLLILFLITAVAKGGLGINEAEAAIITVNFTAWTYIAPVVGGFICDKWLGARYAVSIGCLLMGLGYLIGWKADSVTMVNMMIAVVSVGTGLFKGNLAGIIGRLFDDPEILDTAFSVQYSFVNIGAMLGSALMGYLYMTAFMDGKMLGFRTVFLVCAILVFLGGIFFTLSYKTLRGQGIKPFKYFTDVNGKIIGEEPNETKEEIKEEAAAPLTKLEKNRVALIVFISFVSIIFWLFYEQQSVSLTIYMSKYVDMTVGGFRFSEAHVSTTWNGLLCVFLSLAAAKLWARLAKRPQGDMSMFHKVTWSFVFLGLSYLILVFMEMSRGVGAPETVKTSVLWLFAFGFVLTLGEICFSPLGNSFVSKYAPKKYLSLLLGVWLFATFAANKLSGYVEGFIVKLGIMNIFITFTIVSFITAAIMFVLSNRLTKLLDQE</sequence>
<feature type="domain" description="Major facilitator superfamily (MFS) profile" evidence="9">
    <location>
        <begin position="1"/>
        <end position="457"/>
    </location>
</feature>
<feature type="transmembrane region" description="Helical" evidence="8">
    <location>
        <begin position="83"/>
        <end position="100"/>
    </location>
</feature>
<keyword evidence="3" id="KW-0813">Transport</keyword>
<evidence type="ECO:0000256" key="4">
    <source>
        <dbReference type="ARBA" id="ARBA00022475"/>
    </source>
</evidence>
<dbReference type="InterPro" id="IPR020846">
    <property type="entry name" value="MFS_dom"/>
</dbReference>
<evidence type="ECO:0000313" key="10">
    <source>
        <dbReference type="EMBL" id="WAW14862.1"/>
    </source>
</evidence>
<dbReference type="CDD" id="cd17346">
    <property type="entry name" value="MFS_DtpA_like"/>
    <property type="match status" value="1"/>
</dbReference>
<comment type="subcellular location">
    <subcellularLocation>
        <location evidence="1">Cell membrane</location>
        <topology evidence="1">Multi-pass membrane protein</topology>
    </subcellularLocation>
</comment>
<feature type="transmembrane region" description="Helical" evidence="8">
    <location>
        <begin position="251"/>
        <end position="268"/>
    </location>
</feature>
<dbReference type="RefSeq" id="WP_269311556.1">
    <property type="nucleotide sequence ID" value="NZ_CP114052.1"/>
</dbReference>
<dbReference type="PROSITE" id="PS50850">
    <property type="entry name" value="MFS"/>
    <property type="match status" value="1"/>
</dbReference>
<comment type="similarity">
    <text evidence="2">Belongs to the major facilitator superfamily. Proton-dependent oligopeptide transporter (POT/PTR) (TC 2.A.17) family.</text>
</comment>
<dbReference type="SUPFAM" id="SSF103473">
    <property type="entry name" value="MFS general substrate transporter"/>
    <property type="match status" value="1"/>
</dbReference>
<feature type="transmembrane region" description="Helical" evidence="8">
    <location>
        <begin position="180"/>
        <end position="202"/>
    </location>
</feature>
<feature type="transmembrane region" description="Helical" evidence="8">
    <location>
        <begin position="148"/>
        <end position="168"/>
    </location>
</feature>
<dbReference type="EMBL" id="CP114052">
    <property type="protein sequence ID" value="WAW14862.1"/>
    <property type="molecule type" value="Genomic_DNA"/>
</dbReference>